<feature type="non-terminal residue" evidence="2">
    <location>
        <position position="1"/>
    </location>
</feature>
<reference evidence="3" key="1">
    <citation type="journal article" date="2014" name="Proc. Natl. Acad. Sci. U.S.A.">
        <title>Extensive sampling of basidiomycete genomes demonstrates inadequacy of the white-rot/brown-rot paradigm for wood decay fungi.</title>
        <authorList>
            <person name="Riley R."/>
            <person name="Salamov A.A."/>
            <person name="Brown D.W."/>
            <person name="Nagy L.G."/>
            <person name="Floudas D."/>
            <person name="Held B.W."/>
            <person name="Levasseur A."/>
            <person name="Lombard V."/>
            <person name="Morin E."/>
            <person name="Otillar R."/>
            <person name="Lindquist E.A."/>
            <person name="Sun H."/>
            <person name="LaButti K.M."/>
            <person name="Schmutz J."/>
            <person name="Jabbour D."/>
            <person name="Luo H."/>
            <person name="Baker S.E."/>
            <person name="Pisabarro A.G."/>
            <person name="Walton J.D."/>
            <person name="Blanchette R.A."/>
            <person name="Henrissat B."/>
            <person name="Martin F."/>
            <person name="Cullen D."/>
            <person name="Hibbett D.S."/>
            <person name="Grigoriev I.V."/>
        </authorList>
    </citation>
    <scope>NUCLEOTIDE SEQUENCE [LARGE SCALE GENOMIC DNA]</scope>
    <source>
        <strain evidence="3">FD-172 SS1</strain>
    </source>
</reference>
<evidence type="ECO:0000313" key="3">
    <source>
        <dbReference type="Proteomes" id="UP000027195"/>
    </source>
</evidence>
<evidence type="ECO:0000259" key="1">
    <source>
        <dbReference type="Pfam" id="PF20153"/>
    </source>
</evidence>
<dbReference type="InParanoid" id="A0A067M2C1"/>
<gene>
    <name evidence="2" type="ORF">BOTBODRAFT_74012</name>
</gene>
<dbReference type="EMBL" id="KL198075">
    <property type="protein sequence ID" value="KDQ09719.1"/>
    <property type="molecule type" value="Genomic_DNA"/>
</dbReference>
<sequence length="113" mass="12257">AALFSGILTAFAIQAYKGLNPDTGELTVALLQRMNQNLERGFGLNVTNSATQDAPTTFAPSSSIMRANCAWFASLSLSLGVTVVAMLAKQWMDNYDYKAVSGSTRDLARLRQY</sequence>
<accession>A0A067M2C1</accession>
<organism evidence="2 3">
    <name type="scientific">Botryobasidium botryosum (strain FD-172 SS1)</name>
    <dbReference type="NCBI Taxonomy" id="930990"/>
    <lineage>
        <taxon>Eukaryota</taxon>
        <taxon>Fungi</taxon>
        <taxon>Dikarya</taxon>
        <taxon>Basidiomycota</taxon>
        <taxon>Agaricomycotina</taxon>
        <taxon>Agaricomycetes</taxon>
        <taxon>Cantharellales</taxon>
        <taxon>Botryobasidiaceae</taxon>
        <taxon>Botryobasidium</taxon>
    </lineage>
</organism>
<dbReference type="Proteomes" id="UP000027195">
    <property type="component" value="Unassembled WGS sequence"/>
</dbReference>
<protein>
    <recommendedName>
        <fullName evidence="1">DUF6535 domain-containing protein</fullName>
    </recommendedName>
</protein>
<proteinExistence type="predicted"/>
<keyword evidence="3" id="KW-1185">Reference proteome</keyword>
<dbReference type="OrthoDB" id="3219854at2759"/>
<evidence type="ECO:0000313" key="2">
    <source>
        <dbReference type="EMBL" id="KDQ09719.1"/>
    </source>
</evidence>
<dbReference type="STRING" id="930990.A0A067M2C1"/>
<name>A0A067M2C1_BOTB1</name>
<dbReference type="InterPro" id="IPR045338">
    <property type="entry name" value="DUF6535"/>
</dbReference>
<feature type="domain" description="DUF6535" evidence="1">
    <location>
        <begin position="1"/>
        <end position="113"/>
    </location>
</feature>
<dbReference type="AlphaFoldDB" id="A0A067M2C1"/>
<feature type="non-terminal residue" evidence="2">
    <location>
        <position position="113"/>
    </location>
</feature>
<dbReference type="Pfam" id="PF20153">
    <property type="entry name" value="DUF6535"/>
    <property type="match status" value="1"/>
</dbReference>
<dbReference type="HOGENOM" id="CLU_018688_2_0_1"/>